<reference evidence="11" key="8">
    <citation type="submission" date="2020-02" db="EMBL/GenBank/DDBJ databases">
        <authorList>
            <person name="Littmann E."/>
            <person name="Sorbara M."/>
        </authorList>
    </citation>
    <scope>NUCLEOTIDE SEQUENCE</scope>
    <source>
        <strain evidence="12">MSK.16.45</strain>
        <strain evidence="11">MSK.17.79</strain>
    </source>
</reference>
<keyword evidence="3 5" id="KW-0808">Transferase</keyword>
<evidence type="ECO:0000256" key="2">
    <source>
        <dbReference type="ARBA" id="ARBA00022676"/>
    </source>
</evidence>
<dbReference type="InterPro" id="IPR029057">
    <property type="entry name" value="PRTase-like"/>
</dbReference>
<feature type="binding site" evidence="5">
    <location>
        <position position="27"/>
    </location>
    <ligand>
        <name>xanthine</name>
        <dbReference type="ChEBI" id="CHEBI:17712"/>
    </ligand>
</feature>
<sequence>MKELQDRILKDGQVIGTNILKVNKFINHQVDPVLMEHIGEDFANHFAGKGITKVVTIESSGIAPALMAAAKMNVPLVILKKQPSKTLHNDLYQTQVTSFTTEKSYELTLSRDVISEDDNILLIDDFMADGEAATGAIRLLRMAHATVAGIGILIEKSFQPGRRKINEQGYEVYSLARIKYMDEYQIDFIEEN</sequence>
<reference evidence="13 17" key="3">
    <citation type="submission" date="2018-08" db="EMBL/GenBank/DDBJ databases">
        <title>A genome reference for cultivated species of the human gut microbiota.</title>
        <authorList>
            <person name="Zou Y."/>
            <person name="Xue W."/>
            <person name="Luo G."/>
        </authorList>
    </citation>
    <scope>NUCLEOTIDE SEQUENCE [LARGE SCALE GENOMIC DNA]</scope>
    <source>
        <strain evidence="13 17">TM10-3</strain>
    </source>
</reference>
<evidence type="ECO:0000313" key="18">
    <source>
        <dbReference type="Proteomes" id="UP000324327"/>
    </source>
</evidence>
<dbReference type="AlphaFoldDB" id="A0A0M6WJ20"/>
<protein>
    <recommendedName>
        <fullName evidence="5 6">Xanthine phosphoribosyltransferase</fullName>
        <shortName evidence="5">XPRTase</shortName>
        <ecNumber evidence="5 6">2.4.2.22</ecNumber>
    </recommendedName>
</protein>
<reference evidence="15" key="2">
    <citation type="submission" date="2015-05" db="EMBL/GenBank/DDBJ databases">
        <authorList>
            <consortium name="Pathogen Informatics"/>
        </authorList>
    </citation>
    <scope>NUCLEOTIDE SEQUENCE [LARGE SCALE GENOMIC DNA]</scope>
    <source>
        <strain evidence="9 16">2789STDY5834884</strain>
        <strain evidence="15">T1-815</strain>
    </source>
</reference>
<dbReference type="Pfam" id="PF00156">
    <property type="entry name" value="Pribosyltran"/>
    <property type="match status" value="1"/>
</dbReference>
<dbReference type="GO" id="GO:0046110">
    <property type="term" value="P:xanthine metabolic process"/>
    <property type="evidence" value="ECO:0007669"/>
    <property type="project" value="UniProtKB-UniRule"/>
</dbReference>
<dbReference type="HAMAP" id="MF_01184">
    <property type="entry name" value="XPRTase"/>
    <property type="match status" value="1"/>
</dbReference>
<evidence type="ECO:0000256" key="1">
    <source>
        <dbReference type="ARBA" id="ARBA00022490"/>
    </source>
</evidence>
<dbReference type="Proteomes" id="UP000465607">
    <property type="component" value="Unassembled WGS sequence"/>
</dbReference>
<evidence type="ECO:0000313" key="17">
    <source>
        <dbReference type="Proteomes" id="UP000260642"/>
    </source>
</evidence>
<dbReference type="Proteomes" id="UP000260642">
    <property type="component" value="Unassembled WGS sequence"/>
</dbReference>
<dbReference type="EMBL" id="QSOB01000001">
    <property type="protein sequence ID" value="RGI70865.1"/>
    <property type="molecule type" value="Genomic_DNA"/>
</dbReference>
<dbReference type="RefSeq" id="WP_055061660.1">
    <property type="nucleotide sequence ID" value="NZ_AP031452.1"/>
</dbReference>
<dbReference type="GO" id="GO:0006166">
    <property type="term" value="P:purine ribonucleoside salvage"/>
    <property type="evidence" value="ECO:0007669"/>
    <property type="project" value="UniProtKB-KW"/>
</dbReference>
<keyword evidence="2 5" id="KW-0328">Glycosyltransferase</keyword>
<keyword evidence="4 5" id="KW-0660">Purine salvage</keyword>
<keyword evidence="1 5" id="KW-0963">Cytoplasm</keyword>
<feature type="binding site" evidence="5">
    <location>
        <position position="20"/>
    </location>
    <ligand>
        <name>xanthine</name>
        <dbReference type="ChEBI" id="CHEBI:17712"/>
    </ligand>
</feature>
<dbReference type="GO" id="GO:0000310">
    <property type="term" value="F:xanthine phosphoribosyltransferase activity"/>
    <property type="evidence" value="ECO:0007669"/>
    <property type="project" value="UniProtKB-UniRule"/>
</dbReference>
<dbReference type="Proteomes" id="UP001193756">
    <property type="component" value="Unassembled WGS sequence"/>
</dbReference>
<proteinExistence type="inferred from homology"/>
<dbReference type="PANTHER" id="PTHR43864:SF1">
    <property type="entry name" value="XANTHINE PHOSPHORIBOSYLTRANSFERASE"/>
    <property type="match status" value="1"/>
</dbReference>
<evidence type="ECO:0000313" key="13">
    <source>
        <dbReference type="EMBL" id="RGI70865.1"/>
    </source>
</evidence>
<dbReference type="GO" id="GO:0032265">
    <property type="term" value="P:XMP salvage"/>
    <property type="evidence" value="ECO:0007669"/>
    <property type="project" value="UniProtKB-UniRule"/>
</dbReference>
<feature type="binding site" evidence="5">
    <location>
        <position position="156"/>
    </location>
    <ligand>
        <name>xanthine</name>
        <dbReference type="ChEBI" id="CHEBI:17712"/>
    </ligand>
</feature>
<gene>
    <name evidence="5 9" type="primary">xpt</name>
    <name evidence="13" type="ORF">DXD95_00750</name>
    <name evidence="9" type="ORF">ERS852497_00158</name>
    <name evidence="14" type="ORF">FYL31_00910</name>
    <name evidence="12" type="ORF">G4312_01745</name>
    <name evidence="11" type="ORF">G4319_06310</name>
    <name evidence="10" type="ORF">GKE44_01105</name>
    <name evidence="8" type="ORF">T1815_14081</name>
</gene>
<evidence type="ECO:0000313" key="9">
    <source>
        <dbReference type="EMBL" id="CUO58693.1"/>
    </source>
</evidence>
<organism evidence="8 15">
    <name type="scientific">Agathobacter rectalis</name>
    <dbReference type="NCBI Taxonomy" id="39491"/>
    <lineage>
        <taxon>Bacteria</taxon>
        <taxon>Bacillati</taxon>
        <taxon>Bacillota</taxon>
        <taxon>Clostridia</taxon>
        <taxon>Lachnospirales</taxon>
        <taxon>Lachnospiraceae</taxon>
        <taxon>Agathobacter</taxon>
    </lineage>
</organism>
<feature type="binding site" evidence="5">
    <location>
        <begin position="128"/>
        <end position="132"/>
    </location>
    <ligand>
        <name>5-phospho-alpha-D-ribose 1-diphosphate</name>
        <dbReference type="ChEBI" id="CHEBI:58017"/>
    </ligand>
</feature>
<evidence type="ECO:0000313" key="11">
    <source>
        <dbReference type="EMBL" id="NSC26960.1"/>
    </source>
</evidence>
<comment type="catalytic activity">
    <reaction evidence="5">
        <text>XMP + diphosphate = xanthine + 5-phospho-alpha-D-ribose 1-diphosphate</text>
        <dbReference type="Rhea" id="RHEA:10800"/>
        <dbReference type="ChEBI" id="CHEBI:17712"/>
        <dbReference type="ChEBI" id="CHEBI:33019"/>
        <dbReference type="ChEBI" id="CHEBI:57464"/>
        <dbReference type="ChEBI" id="CHEBI:58017"/>
        <dbReference type="EC" id="2.4.2.22"/>
    </reaction>
</comment>
<dbReference type="CDD" id="cd06223">
    <property type="entry name" value="PRTases_typeI"/>
    <property type="match status" value="1"/>
</dbReference>
<dbReference type="Proteomes" id="UP000324327">
    <property type="component" value="Unassembled WGS sequence"/>
</dbReference>
<dbReference type="InterPro" id="IPR000836">
    <property type="entry name" value="PRTase_dom"/>
</dbReference>
<comment type="similarity">
    <text evidence="5">Belongs to the purine/pyrimidine phosphoribosyltransferase family. Xpt subfamily.</text>
</comment>
<dbReference type="InterPro" id="IPR050118">
    <property type="entry name" value="Pur/Pyrimidine_PRTase"/>
</dbReference>
<dbReference type="UniPathway" id="UPA00602">
    <property type="reaction ID" value="UER00658"/>
</dbReference>
<dbReference type="NCBIfam" id="TIGR01744">
    <property type="entry name" value="XPRTase"/>
    <property type="match status" value="1"/>
</dbReference>
<feature type="domain" description="Phosphoribosyltransferase" evidence="7">
    <location>
        <begin position="47"/>
        <end position="157"/>
    </location>
</feature>
<comment type="subunit">
    <text evidence="5">Homodimer.</text>
</comment>
<evidence type="ECO:0000256" key="4">
    <source>
        <dbReference type="ARBA" id="ARBA00022726"/>
    </source>
</evidence>
<reference evidence="8" key="1">
    <citation type="submission" date="2015-05" db="EMBL/GenBank/DDBJ databases">
        <authorList>
            <person name="Wang D.B."/>
            <person name="Wang M."/>
        </authorList>
    </citation>
    <scope>NUCLEOTIDE SEQUENCE [LARGE SCALE GENOMIC DNA]</scope>
    <source>
        <strain evidence="8">T1-815</strain>
    </source>
</reference>
<dbReference type="EMBL" id="JAAILW010000009">
    <property type="protein sequence ID" value="NSC26960.1"/>
    <property type="molecule type" value="Genomic_DNA"/>
</dbReference>
<evidence type="ECO:0000256" key="6">
    <source>
        <dbReference type="NCBIfam" id="TIGR01744"/>
    </source>
</evidence>
<evidence type="ECO:0000313" key="15">
    <source>
        <dbReference type="Proteomes" id="UP000049472"/>
    </source>
</evidence>
<evidence type="ECO:0000313" key="19">
    <source>
        <dbReference type="Proteomes" id="UP000465607"/>
    </source>
</evidence>
<reference evidence="10 19" key="4">
    <citation type="journal article" date="2019" name="Nat. Med.">
        <title>A library of human gut bacterial isolates paired with longitudinal multiomics data enables mechanistic microbiome research.</title>
        <authorList>
            <person name="Poyet M."/>
            <person name="Groussin M."/>
            <person name="Gibbons S.M."/>
            <person name="Avila-Pacheco J."/>
            <person name="Jiang X."/>
            <person name="Kearney S.M."/>
            <person name="Perrotta A.R."/>
            <person name="Berdy B."/>
            <person name="Zhao S."/>
            <person name="Lieberman T.D."/>
            <person name="Swanson P.K."/>
            <person name="Smith M."/>
            <person name="Roesemann S."/>
            <person name="Alexander J.E."/>
            <person name="Rich S.A."/>
            <person name="Livny J."/>
            <person name="Vlamakis H."/>
            <person name="Clish C."/>
            <person name="Bullock K."/>
            <person name="Deik A."/>
            <person name="Scott J."/>
            <person name="Pierce K.A."/>
            <person name="Xavier R.J."/>
            <person name="Alm E.J."/>
        </authorList>
    </citation>
    <scope>NUCLEOTIDE SEQUENCE [LARGE SCALE GENOMIC DNA]</scope>
    <source>
        <strain evidence="10 19">BIOML-A5</strain>
    </source>
</reference>
<comment type="function">
    <text evidence="5">Converts the preformed base xanthine, a product of nucleic acid breakdown, to xanthosine 5'-monophosphate (XMP), so it can be reused for RNA or DNA synthesis.</text>
</comment>
<evidence type="ECO:0000313" key="14">
    <source>
        <dbReference type="EMBL" id="TYL61613.1"/>
    </source>
</evidence>
<evidence type="ECO:0000313" key="12">
    <source>
        <dbReference type="EMBL" id="NSC76032.1"/>
    </source>
</evidence>
<evidence type="ECO:0000313" key="8">
    <source>
        <dbReference type="EMBL" id="CRL36740.1"/>
    </source>
</evidence>
<reference evidence="14 18" key="5">
    <citation type="submission" date="2019-08" db="EMBL/GenBank/DDBJ databases">
        <authorList>
            <person name="Duncan S."/>
            <person name="Walker A."/>
        </authorList>
    </citation>
    <scope>NUCLEOTIDE SEQUENCE [LARGE SCALE GENOMIC DNA]</scope>
    <source>
        <strain evidence="14 18">T3WBe13</strain>
    </source>
</reference>
<dbReference type="EMBL" id="WKQV01000001">
    <property type="protein sequence ID" value="MSD25798.1"/>
    <property type="molecule type" value="Genomic_DNA"/>
</dbReference>
<name>A0A0M6WJ20_9FIRM</name>
<accession>A0A0M6WJ20</accession>
<dbReference type="InterPro" id="IPR010079">
    <property type="entry name" value="Xanthine_PRibTrfase"/>
</dbReference>
<dbReference type="NCBIfam" id="NF006671">
    <property type="entry name" value="PRK09219.1"/>
    <property type="match status" value="1"/>
</dbReference>
<dbReference type="EC" id="2.4.2.22" evidence="5 6"/>
<dbReference type="Gene3D" id="3.40.50.2020">
    <property type="match status" value="1"/>
</dbReference>
<dbReference type="EMBL" id="CZAJ01000001">
    <property type="protein sequence ID" value="CUO58693.1"/>
    <property type="molecule type" value="Genomic_DNA"/>
</dbReference>
<dbReference type="EMBL" id="JAAIMP010000002">
    <property type="protein sequence ID" value="NSC76032.1"/>
    <property type="molecule type" value="Genomic_DNA"/>
</dbReference>
<evidence type="ECO:0000313" key="10">
    <source>
        <dbReference type="EMBL" id="MSD25798.1"/>
    </source>
</evidence>
<reference evidence="11" key="7">
    <citation type="journal article" date="2020" name="Cell Host Microbe">
        <title>Functional and Genomic Variation between Human-Derived Isolates of Lachnospiraceae Reveals Inter- and Intra-Species Diversity.</title>
        <authorList>
            <person name="Sorbara M.T."/>
            <person name="Littmann E.R."/>
            <person name="Fontana E."/>
            <person name="Moody T.U."/>
            <person name="Kohout C.E."/>
            <person name="Gjonbalaj M."/>
            <person name="Eaton V."/>
            <person name="Seok R."/>
            <person name="Leiner I.M."/>
            <person name="Pamer E.G."/>
        </authorList>
    </citation>
    <scope>NUCLEOTIDE SEQUENCE</scope>
    <source>
        <strain evidence="12">MSK.16.45</strain>
        <strain evidence="11">MSK.17.79</strain>
    </source>
</reference>
<dbReference type="Proteomes" id="UP000049472">
    <property type="component" value="Unassembled WGS sequence"/>
</dbReference>
<keyword evidence="15" id="KW-1185">Reference proteome</keyword>
<dbReference type="Proteomes" id="UP001193670">
    <property type="component" value="Unassembled WGS sequence"/>
</dbReference>
<dbReference type="EMBL" id="CVRQ01000018">
    <property type="protein sequence ID" value="CRL36740.1"/>
    <property type="molecule type" value="Genomic_DNA"/>
</dbReference>
<reference evidence="14 18" key="6">
    <citation type="submission" date="2019-09" db="EMBL/GenBank/DDBJ databases">
        <title>Strain-level analysis of Eubacterium rectale using genomes from metagenomes.</title>
        <authorList>
            <person name="Karcher N."/>
            <person name="Segata N."/>
        </authorList>
    </citation>
    <scope>NUCLEOTIDE SEQUENCE [LARGE SCALE GENOMIC DNA]</scope>
    <source>
        <strain evidence="14 18">T3WBe13</strain>
    </source>
</reference>
<dbReference type="SUPFAM" id="SSF53271">
    <property type="entry name" value="PRTase-like"/>
    <property type="match status" value="1"/>
</dbReference>
<evidence type="ECO:0000313" key="16">
    <source>
        <dbReference type="Proteomes" id="UP000095602"/>
    </source>
</evidence>
<comment type="pathway">
    <text evidence="5">Purine metabolism; XMP biosynthesis via salvage pathway; XMP from xanthine: step 1/1.</text>
</comment>
<dbReference type="Proteomes" id="UP000095602">
    <property type="component" value="Unassembled WGS sequence"/>
</dbReference>
<dbReference type="EMBL" id="VSTF01000001">
    <property type="protein sequence ID" value="TYL61613.1"/>
    <property type="molecule type" value="Genomic_DNA"/>
</dbReference>
<evidence type="ECO:0000256" key="5">
    <source>
        <dbReference type="HAMAP-Rule" id="MF_01184"/>
    </source>
</evidence>
<dbReference type="GO" id="GO:0005737">
    <property type="term" value="C:cytoplasm"/>
    <property type="evidence" value="ECO:0007669"/>
    <property type="project" value="UniProtKB-SubCell"/>
</dbReference>
<dbReference type="PANTHER" id="PTHR43864">
    <property type="entry name" value="HYPOXANTHINE/GUANINE PHOSPHORIBOSYLTRANSFERASE"/>
    <property type="match status" value="1"/>
</dbReference>
<comment type="subcellular location">
    <subcellularLocation>
        <location evidence="5">Cytoplasm</location>
    </subcellularLocation>
</comment>
<evidence type="ECO:0000256" key="3">
    <source>
        <dbReference type="ARBA" id="ARBA00022679"/>
    </source>
</evidence>
<evidence type="ECO:0000259" key="7">
    <source>
        <dbReference type="Pfam" id="PF00156"/>
    </source>
</evidence>